<gene>
    <name evidence="1" type="ORF">BKD09_42155</name>
</gene>
<organism evidence="1 2">
    <name type="scientific">Bradyrhizobium japonicum</name>
    <dbReference type="NCBI Taxonomy" id="375"/>
    <lineage>
        <taxon>Bacteria</taxon>
        <taxon>Pseudomonadati</taxon>
        <taxon>Pseudomonadota</taxon>
        <taxon>Alphaproteobacteria</taxon>
        <taxon>Hyphomicrobiales</taxon>
        <taxon>Nitrobacteraceae</taxon>
        <taxon>Bradyrhizobium</taxon>
    </lineage>
</organism>
<accession>A0A1L3FNM6</accession>
<dbReference type="EMBL" id="CP017637">
    <property type="protein sequence ID" value="APG14945.1"/>
    <property type="molecule type" value="Genomic_DNA"/>
</dbReference>
<dbReference type="AlphaFoldDB" id="A0A1L3FNM6"/>
<protein>
    <submittedName>
        <fullName evidence="1">Uncharacterized protein</fullName>
    </submittedName>
</protein>
<name>A0A1L3FNM6_BRAJP</name>
<proteinExistence type="predicted"/>
<evidence type="ECO:0000313" key="1">
    <source>
        <dbReference type="EMBL" id="APG14945.1"/>
    </source>
</evidence>
<evidence type="ECO:0000313" key="2">
    <source>
        <dbReference type="Proteomes" id="UP000181962"/>
    </source>
</evidence>
<sequence>MYFEYSRYACQVIGHLSAAGHEIVREQSLRGTAWEDATLRHVMSTGLAHTEDYVDGIPPLELTRKPAAGGWRLVG</sequence>
<reference evidence="1 2" key="1">
    <citation type="submission" date="2016-11" db="EMBL/GenBank/DDBJ databases">
        <title>Complete Genome Sequence of Bradyrhizobium sp. strain J5, an isolated from soybean nodule in Hokkaido.</title>
        <authorList>
            <person name="Kanehara K."/>
        </authorList>
    </citation>
    <scope>NUCLEOTIDE SEQUENCE [LARGE SCALE GENOMIC DNA]</scope>
    <source>
        <strain evidence="1 2">J5</strain>
    </source>
</reference>
<dbReference type="Proteomes" id="UP000181962">
    <property type="component" value="Chromosome"/>
</dbReference>